<evidence type="ECO:0000259" key="1">
    <source>
        <dbReference type="Pfam" id="PF02894"/>
    </source>
</evidence>
<evidence type="ECO:0000313" key="2">
    <source>
        <dbReference type="EMBL" id="MPM54075.1"/>
    </source>
</evidence>
<dbReference type="EMBL" id="VSSQ01014635">
    <property type="protein sequence ID" value="MPM54075.1"/>
    <property type="molecule type" value="Genomic_DNA"/>
</dbReference>
<gene>
    <name evidence="2" type="ORF">SDC9_100848</name>
</gene>
<proteinExistence type="predicted"/>
<organism evidence="2">
    <name type="scientific">bioreactor metagenome</name>
    <dbReference type="NCBI Taxonomy" id="1076179"/>
    <lineage>
        <taxon>unclassified sequences</taxon>
        <taxon>metagenomes</taxon>
        <taxon>ecological metagenomes</taxon>
    </lineage>
</organism>
<accession>A0A645ALG1</accession>
<dbReference type="Gene3D" id="3.30.360.10">
    <property type="entry name" value="Dihydrodipicolinate Reductase, domain 2"/>
    <property type="match status" value="1"/>
</dbReference>
<dbReference type="AlphaFoldDB" id="A0A645ALG1"/>
<name>A0A645ALG1_9ZZZZ</name>
<sequence length="55" mass="6583">MYYFHREQLADFLSAIREDRQPLITLDDGRRTVELFTAIYRSQAEHGWVKLPLES</sequence>
<dbReference type="Pfam" id="PF02894">
    <property type="entry name" value="GFO_IDH_MocA_C"/>
    <property type="match status" value="1"/>
</dbReference>
<comment type="caution">
    <text evidence="2">The sequence shown here is derived from an EMBL/GenBank/DDBJ whole genome shotgun (WGS) entry which is preliminary data.</text>
</comment>
<feature type="domain" description="Gfo/Idh/MocA-like oxidoreductase C-terminal" evidence="1">
    <location>
        <begin position="5"/>
        <end position="51"/>
    </location>
</feature>
<dbReference type="InterPro" id="IPR004104">
    <property type="entry name" value="Gfo/Idh/MocA-like_OxRdtase_C"/>
</dbReference>
<reference evidence="2" key="1">
    <citation type="submission" date="2019-08" db="EMBL/GenBank/DDBJ databases">
        <authorList>
            <person name="Kucharzyk K."/>
            <person name="Murdoch R.W."/>
            <person name="Higgins S."/>
            <person name="Loffler F."/>
        </authorList>
    </citation>
    <scope>NUCLEOTIDE SEQUENCE</scope>
</reference>
<protein>
    <recommendedName>
        <fullName evidence="1">Gfo/Idh/MocA-like oxidoreductase C-terminal domain-containing protein</fullName>
    </recommendedName>
</protein>